<evidence type="ECO:0000313" key="3">
    <source>
        <dbReference type="Proteomes" id="UP000037069"/>
    </source>
</evidence>
<proteinExistence type="predicted"/>
<protein>
    <submittedName>
        <fullName evidence="2">Uncharacterized protein</fullName>
    </submittedName>
</protein>
<accession>A0A0L0BPX4</accession>
<organism evidence="2 3">
    <name type="scientific">Lucilia cuprina</name>
    <name type="common">Green bottle fly</name>
    <name type="synonym">Australian sheep blowfly</name>
    <dbReference type="NCBI Taxonomy" id="7375"/>
    <lineage>
        <taxon>Eukaryota</taxon>
        <taxon>Metazoa</taxon>
        <taxon>Ecdysozoa</taxon>
        <taxon>Arthropoda</taxon>
        <taxon>Hexapoda</taxon>
        <taxon>Insecta</taxon>
        <taxon>Pterygota</taxon>
        <taxon>Neoptera</taxon>
        <taxon>Endopterygota</taxon>
        <taxon>Diptera</taxon>
        <taxon>Brachycera</taxon>
        <taxon>Muscomorpha</taxon>
        <taxon>Oestroidea</taxon>
        <taxon>Calliphoridae</taxon>
        <taxon>Luciliinae</taxon>
        <taxon>Lucilia</taxon>
    </lineage>
</organism>
<dbReference type="AlphaFoldDB" id="A0A0L0BPX4"/>
<evidence type="ECO:0000256" key="1">
    <source>
        <dbReference type="SAM" id="Phobius"/>
    </source>
</evidence>
<name>A0A0L0BPX4_LUCCU</name>
<feature type="transmembrane region" description="Helical" evidence="1">
    <location>
        <begin position="158"/>
        <end position="181"/>
    </location>
</feature>
<dbReference type="Proteomes" id="UP000037069">
    <property type="component" value="Unassembled WGS sequence"/>
</dbReference>
<feature type="transmembrane region" description="Helical" evidence="1">
    <location>
        <begin position="126"/>
        <end position="146"/>
    </location>
</feature>
<dbReference type="EMBL" id="JRES01001565">
    <property type="protein sequence ID" value="KNC22023.1"/>
    <property type="molecule type" value="Genomic_DNA"/>
</dbReference>
<keyword evidence="3" id="KW-1185">Reference proteome</keyword>
<gene>
    <name evidence="2" type="ORF">FF38_14212</name>
</gene>
<sequence length="296" mass="31045">MAFMELSCSLDNFISAKSENKRSAGKRGFFKRSKSAFFLTRDDCLKRAAEGVLGNTGTTMGLRPLQGVLGSSSASLSSPEESLSLEELSLPDGAKSLSSPEKSEPEAASTSLAISIKFHFFQNLRFLTLLRTLEGVLGSNVFLALLPSGVLPSRPGVLGVVGILGVFIAAKAIPPFFFGVLKPNISLPASSTSSSSNCKSPAFGLATVSITKSVSSSSSSVTSVRALDCLLRLLLRPPPESKTKSPAYLLLGLIVRPDLLQVLDVSKVFSSSVSSTKTSKGSSAAELEAELSVFVS</sequence>
<comment type="caution">
    <text evidence="2">The sequence shown here is derived from an EMBL/GenBank/DDBJ whole genome shotgun (WGS) entry which is preliminary data.</text>
</comment>
<keyword evidence="1" id="KW-0812">Transmembrane</keyword>
<keyword evidence="1" id="KW-0472">Membrane</keyword>
<evidence type="ECO:0000313" key="2">
    <source>
        <dbReference type="EMBL" id="KNC22023.1"/>
    </source>
</evidence>
<keyword evidence="1" id="KW-1133">Transmembrane helix</keyword>
<reference evidence="2 3" key="1">
    <citation type="journal article" date="2015" name="Nat. Commun.">
        <title>Lucilia cuprina genome unlocks parasitic fly biology to underpin future interventions.</title>
        <authorList>
            <person name="Anstead C.A."/>
            <person name="Korhonen P.K."/>
            <person name="Young N.D."/>
            <person name="Hall R.S."/>
            <person name="Jex A.R."/>
            <person name="Murali S.C."/>
            <person name="Hughes D.S."/>
            <person name="Lee S.F."/>
            <person name="Perry T."/>
            <person name="Stroehlein A.J."/>
            <person name="Ansell B.R."/>
            <person name="Breugelmans B."/>
            <person name="Hofmann A."/>
            <person name="Qu J."/>
            <person name="Dugan S."/>
            <person name="Lee S.L."/>
            <person name="Chao H."/>
            <person name="Dinh H."/>
            <person name="Han Y."/>
            <person name="Doddapaneni H.V."/>
            <person name="Worley K.C."/>
            <person name="Muzny D.M."/>
            <person name="Ioannidis P."/>
            <person name="Waterhouse R.M."/>
            <person name="Zdobnov E.M."/>
            <person name="James P.J."/>
            <person name="Bagnall N.H."/>
            <person name="Kotze A.C."/>
            <person name="Gibbs R.A."/>
            <person name="Richards S."/>
            <person name="Batterham P."/>
            <person name="Gasser R.B."/>
        </authorList>
    </citation>
    <scope>NUCLEOTIDE SEQUENCE [LARGE SCALE GENOMIC DNA]</scope>
    <source>
        <strain evidence="2 3">LS</strain>
        <tissue evidence="2">Full body</tissue>
    </source>
</reference>